<keyword evidence="7" id="KW-0003">3Fe-4S</keyword>
<comment type="function">
    <text evidence="8">Ferredoxins are iron-sulfur proteins that transfer electrons in a wide variety of metabolic reactions.</text>
</comment>
<dbReference type="SUPFAM" id="SSF54862">
    <property type="entry name" value="4Fe-4S ferredoxins"/>
    <property type="match status" value="1"/>
</dbReference>
<dbReference type="PRINTS" id="PR00352">
    <property type="entry name" value="3FE4SFRDOXIN"/>
</dbReference>
<evidence type="ECO:0000256" key="8">
    <source>
        <dbReference type="RuleBase" id="RU368020"/>
    </source>
</evidence>
<dbReference type="PANTHER" id="PTHR36923">
    <property type="entry name" value="FERREDOXIN"/>
    <property type="match status" value="1"/>
</dbReference>
<evidence type="ECO:0000256" key="6">
    <source>
        <dbReference type="ARBA" id="ARBA00023014"/>
    </source>
</evidence>
<sequence length="77" mass="8069">MSGRWNVSVDRRVCARTGLCAASAPAQFELDETGQSHARAETTAGSDEVMEAAESCPVEAIAISDAETGEPLFPPES</sequence>
<proteinExistence type="predicted"/>
<keyword evidence="2 8" id="KW-0813">Transport</keyword>
<dbReference type="InterPro" id="IPR001080">
    <property type="entry name" value="3Fe4S_ferredoxin"/>
</dbReference>
<accession>A0ABW2XU58</accession>
<dbReference type="Proteomes" id="UP001597063">
    <property type="component" value="Unassembled WGS sequence"/>
</dbReference>
<evidence type="ECO:0000256" key="2">
    <source>
        <dbReference type="ARBA" id="ARBA00022448"/>
    </source>
</evidence>
<comment type="cofactor">
    <cofactor evidence="1">
        <name>[3Fe-4S] cluster</name>
        <dbReference type="ChEBI" id="CHEBI:21137"/>
    </cofactor>
</comment>
<comment type="caution">
    <text evidence="9">The sequence shown here is derived from an EMBL/GenBank/DDBJ whole genome shotgun (WGS) entry which is preliminary data.</text>
</comment>
<evidence type="ECO:0000313" key="9">
    <source>
        <dbReference type="EMBL" id="MFD0689654.1"/>
    </source>
</evidence>
<dbReference type="InterPro" id="IPR051269">
    <property type="entry name" value="Fe-S_cluster_ET"/>
</dbReference>
<evidence type="ECO:0000256" key="4">
    <source>
        <dbReference type="ARBA" id="ARBA00022982"/>
    </source>
</evidence>
<evidence type="ECO:0000313" key="10">
    <source>
        <dbReference type="Proteomes" id="UP001597063"/>
    </source>
</evidence>
<dbReference type="PANTHER" id="PTHR36923:SF3">
    <property type="entry name" value="FERREDOXIN"/>
    <property type="match status" value="1"/>
</dbReference>
<dbReference type="EMBL" id="JBHTGP010000018">
    <property type="protein sequence ID" value="MFD0689654.1"/>
    <property type="molecule type" value="Genomic_DNA"/>
</dbReference>
<keyword evidence="5 8" id="KW-0408">Iron</keyword>
<keyword evidence="3 8" id="KW-0479">Metal-binding</keyword>
<evidence type="ECO:0000256" key="5">
    <source>
        <dbReference type="ARBA" id="ARBA00023004"/>
    </source>
</evidence>
<keyword evidence="10" id="KW-1185">Reference proteome</keyword>
<gene>
    <name evidence="9" type="ORF">ACFQZM_34565</name>
</gene>
<reference evidence="10" key="1">
    <citation type="journal article" date="2019" name="Int. J. Syst. Evol. Microbiol.">
        <title>The Global Catalogue of Microorganisms (GCM) 10K type strain sequencing project: providing services to taxonomists for standard genome sequencing and annotation.</title>
        <authorList>
            <consortium name="The Broad Institute Genomics Platform"/>
            <consortium name="The Broad Institute Genome Sequencing Center for Infectious Disease"/>
            <person name="Wu L."/>
            <person name="Ma J."/>
        </authorList>
    </citation>
    <scope>NUCLEOTIDE SEQUENCE [LARGE SCALE GENOMIC DNA]</scope>
    <source>
        <strain evidence="10">JCM 9371</strain>
    </source>
</reference>
<protein>
    <recommendedName>
        <fullName evidence="8">Ferredoxin</fullName>
    </recommendedName>
</protein>
<dbReference type="RefSeq" id="WP_131756498.1">
    <property type="nucleotide sequence ID" value="NZ_CAACUY010000017.1"/>
</dbReference>
<dbReference type="Gene3D" id="3.30.70.20">
    <property type="match status" value="1"/>
</dbReference>
<keyword evidence="4 8" id="KW-0249">Electron transport</keyword>
<evidence type="ECO:0000256" key="7">
    <source>
        <dbReference type="ARBA" id="ARBA00023291"/>
    </source>
</evidence>
<keyword evidence="6 8" id="KW-0411">Iron-sulfur</keyword>
<evidence type="ECO:0000256" key="3">
    <source>
        <dbReference type="ARBA" id="ARBA00022723"/>
    </source>
</evidence>
<organism evidence="9 10">
    <name type="scientific">Actinomadura fibrosa</name>
    <dbReference type="NCBI Taxonomy" id="111802"/>
    <lineage>
        <taxon>Bacteria</taxon>
        <taxon>Bacillati</taxon>
        <taxon>Actinomycetota</taxon>
        <taxon>Actinomycetes</taxon>
        <taxon>Streptosporangiales</taxon>
        <taxon>Thermomonosporaceae</taxon>
        <taxon>Actinomadura</taxon>
    </lineage>
</organism>
<evidence type="ECO:0000256" key="1">
    <source>
        <dbReference type="ARBA" id="ARBA00001927"/>
    </source>
</evidence>
<dbReference type="Pfam" id="PF13370">
    <property type="entry name" value="Fer4_13"/>
    <property type="match status" value="1"/>
</dbReference>
<name>A0ABW2XU58_9ACTN</name>